<keyword evidence="5" id="KW-0998">Cell outer membrane</keyword>
<dbReference type="InterPro" id="IPR012944">
    <property type="entry name" value="SusD_RagB_dom"/>
</dbReference>
<dbReference type="SUPFAM" id="SSF48452">
    <property type="entry name" value="TPR-like"/>
    <property type="match status" value="1"/>
</dbReference>
<comment type="subcellular location">
    <subcellularLocation>
        <location evidence="1">Cell outer membrane</location>
    </subcellularLocation>
</comment>
<dbReference type="InterPro" id="IPR011990">
    <property type="entry name" value="TPR-like_helical_dom_sf"/>
</dbReference>
<evidence type="ECO:0000256" key="4">
    <source>
        <dbReference type="ARBA" id="ARBA00023136"/>
    </source>
</evidence>
<feature type="domain" description="RagB/SusD" evidence="6">
    <location>
        <begin position="341"/>
        <end position="480"/>
    </location>
</feature>
<dbReference type="Proteomes" id="UP001172083">
    <property type="component" value="Unassembled WGS sequence"/>
</dbReference>
<dbReference type="Gene3D" id="1.25.40.390">
    <property type="match status" value="1"/>
</dbReference>
<evidence type="ECO:0000313" key="8">
    <source>
        <dbReference type="EMBL" id="MDN5212935.1"/>
    </source>
</evidence>
<reference evidence="8" key="1">
    <citation type="submission" date="2023-06" db="EMBL/GenBank/DDBJ databases">
        <title>Genomic of Agaribacillus aureum.</title>
        <authorList>
            <person name="Wang G."/>
        </authorList>
    </citation>
    <scope>NUCLEOTIDE SEQUENCE</scope>
    <source>
        <strain evidence="8">BMA12</strain>
    </source>
</reference>
<keyword evidence="4" id="KW-0472">Membrane</keyword>
<name>A0ABT8L5B1_9BACT</name>
<comment type="caution">
    <text evidence="8">The sequence shown here is derived from an EMBL/GenBank/DDBJ whole genome shotgun (WGS) entry which is preliminary data.</text>
</comment>
<proteinExistence type="inferred from homology"/>
<dbReference type="Pfam" id="PF07980">
    <property type="entry name" value="SusD_RagB"/>
    <property type="match status" value="1"/>
</dbReference>
<dbReference type="InterPro" id="IPR033985">
    <property type="entry name" value="SusD-like_N"/>
</dbReference>
<dbReference type="EMBL" id="JAUJEB010000001">
    <property type="protein sequence ID" value="MDN5212935.1"/>
    <property type="molecule type" value="Genomic_DNA"/>
</dbReference>
<dbReference type="CDD" id="cd08977">
    <property type="entry name" value="SusD"/>
    <property type="match status" value="1"/>
</dbReference>
<keyword evidence="9" id="KW-1185">Reference proteome</keyword>
<feature type="domain" description="SusD-like N-terminal" evidence="7">
    <location>
        <begin position="61"/>
        <end position="212"/>
    </location>
</feature>
<dbReference type="PROSITE" id="PS51257">
    <property type="entry name" value="PROKAR_LIPOPROTEIN"/>
    <property type="match status" value="1"/>
</dbReference>
<comment type="similarity">
    <text evidence="2">Belongs to the SusD family.</text>
</comment>
<keyword evidence="3" id="KW-0732">Signal</keyword>
<evidence type="ECO:0000259" key="6">
    <source>
        <dbReference type="Pfam" id="PF07980"/>
    </source>
</evidence>
<evidence type="ECO:0000256" key="2">
    <source>
        <dbReference type="ARBA" id="ARBA00006275"/>
    </source>
</evidence>
<organism evidence="8 9">
    <name type="scientific">Agaribacillus aureus</name>
    <dbReference type="NCBI Taxonomy" id="3051825"/>
    <lineage>
        <taxon>Bacteria</taxon>
        <taxon>Pseudomonadati</taxon>
        <taxon>Bacteroidota</taxon>
        <taxon>Cytophagia</taxon>
        <taxon>Cytophagales</taxon>
        <taxon>Splendidivirgaceae</taxon>
        <taxon>Agaribacillus</taxon>
    </lineage>
</organism>
<accession>A0ABT8L5B1</accession>
<evidence type="ECO:0000313" key="9">
    <source>
        <dbReference type="Proteomes" id="UP001172083"/>
    </source>
</evidence>
<evidence type="ECO:0000256" key="3">
    <source>
        <dbReference type="ARBA" id="ARBA00022729"/>
    </source>
</evidence>
<evidence type="ECO:0000256" key="1">
    <source>
        <dbReference type="ARBA" id="ARBA00004442"/>
    </source>
</evidence>
<dbReference type="RefSeq" id="WP_346758252.1">
    <property type="nucleotide sequence ID" value="NZ_JAUJEB010000001.1"/>
</dbReference>
<evidence type="ECO:0000259" key="7">
    <source>
        <dbReference type="Pfam" id="PF14322"/>
    </source>
</evidence>
<dbReference type="Pfam" id="PF14322">
    <property type="entry name" value="SusD-like_3"/>
    <property type="match status" value="1"/>
</dbReference>
<evidence type="ECO:0000256" key="5">
    <source>
        <dbReference type="ARBA" id="ARBA00023237"/>
    </source>
</evidence>
<gene>
    <name evidence="8" type="ORF">QQ020_12790</name>
</gene>
<protein>
    <submittedName>
        <fullName evidence="8">RagB/SusD family nutrient uptake outer membrane protein</fullName>
    </submittedName>
</protein>
<sequence>MRNIIKILLLIPVFVLGACEDVLVEDPPSNISINSFYQSESDALAGLFGAYSNIYGFYGSNGLLYGEMNADDMVVSPIVPDNFIWDEFTYNSDVTGGIWSNGFQGINRANEVIFYTERIDFNADNKADLISEAKALRALYYFHMVRAMGGVPLYETPTLGFDNVDAPRATEEEIYNLVIRDLSEAAAELPATSDAGRINANVANALLARIHLYKGDYTNALTHARNVINSGRYDLFNDYADIFRPENDNGIEHIFQIQYLSGERNNNVPGLFGPRAPSGPFGKSFWAGTVVPGSYAPSAEFIAENPASYRRSVTLADQYEHIDGVTGTITMDEVYGGNFPYYISKFDDRAAELQSGINFTVIRYADILLIAAEALNEIEPGNNEKYAWINQIRERARNGVATDLPDLSGLSQEDFRTAVWEERRFELAFEGQRAWDLKRTNRFLTNLRAQGKNVEDFMLLFPIPDAQTELNTNLVQNPGWGGE</sequence>